<feature type="region of interest" description="Disordered" evidence="1">
    <location>
        <begin position="283"/>
        <end position="336"/>
    </location>
</feature>
<feature type="compositionally biased region" description="Polar residues" evidence="1">
    <location>
        <begin position="323"/>
        <end position="336"/>
    </location>
</feature>
<evidence type="ECO:0000313" key="3">
    <source>
        <dbReference type="Proteomes" id="UP001385951"/>
    </source>
</evidence>
<evidence type="ECO:0000256" key="1">
    <source>
        <dbReference type="SAM" id="MobiDB-lite"/>
    </source>
</evidence>
<accession>A0AAW0G0W2</accession>
<dbReference type="EMBL" id="JASBNA010000028">
    <property type="protein sequence ID" value="KAK7684024.1"/>
    <property type="molecule type" value="Genomic_DNA"/>
</dbReference>
<evidence type="ECO:0008006" key="4">
    <source>
        <dbReference type="Google" id="ProtNLM"/>
    </source>
</evidence>
<sequence length="336" mass="36958">MSVNLKDDSKIGKSKSLTENDKLNRNKNLDFNKPSIFGDARRIKSTASSLKPVGSTTQIEATPAKKMNGNTMTSHETVITATPSKDRTLKHNQLTLTISQTPTIDRSSTTIIPVSTTKQPSVSERLMEVNLKPPSYNQAITSSPVHEGSEVKSSPVTEKRHEFTLPDNSPVTYGITSSPVIDSSERLKRKRPGEPVSITESPFFNSTLNGSPFSSKGKSLYNDLNAARGNSVFRRGNVRKRMKSDTKIASVKLQNEIGNGQDTDDDEEVTKNANEKNSHLQLHLHNGHDNGAEEQQVNSPKLDDDSDSDFERLTKASGLKSIKTYSKSRPSILTHP</sequence>
<feature type="compositionally biased region" description="Polar residues" evidence="1">
    <location>
        <begin position="166"/>
        <end position="181"/>
    </location>
</feature>
<feature type="compositionally biased region" description="Polar residues" evidence="1">
    <location>
        <begin position="198"/>
        <end position="212"/>
    </location>
</feature>
<feature type="region of interest" description="Disordered" evidence="1">
    <location>
        <begin position="1"/>
        <end position="35"/>
    </location>
</feature>
<organism evidence="2 3">
    <name type="scientific">Cerrena zonata</name>
    <dbReference type="NCBI Taxonomy" id="2478898"/>
    <lineage>
        <taxon>Eukaryota</taxon>
        <taxon>Fungi</taxon>
        <taxon>Dikarya</taxon>
        <taxon>Basidiomycota</taxon>
        <taxon>Agaricomycotina</taxon>
        <taxon>Agaricomycetes</taxon>
        <taxon>Polyporales</taxon>
        <taxon>Cerrenaceae</taxon>
        <taxon>Cerrena</taxon>
    </lineage>
</organism>
<proteinExistence type="predicted"/>
<keyword evidence="3" id="KW-1185">Reference proteome</keyword>
<feature type="region of interest" description="Disordered" evidence="1">
    <location>
        <begin position="135"/>
        <end position="212"/>
    </location>
</feature>
<feature type="compositionally biased region" description="Polar residues" evidence="1">
    <location>
        <begin position="135"/>
        <end position="144"/>
    </location>
</feature>
<gene>
    <name evidence="2" type="ORF">QCA50_013000</name>
</gene>
<dbReference type="AlphaFoldDB" id="A0AAW0G0W2"/>
<feature type="compositionally biased region" description="Basic and acidic residues" evidence="1">
    <location>
        <begin position="1"/>
        <end position="30"/>
    </location>
</feature>
<comment type="caution">
    <text evidence="2">The sequence shown here is derived from an EMBL/GenBank/DDBJ whole genome shotgun (WGS) entry which is preliminary data.</text>
</comment>
<protein>
    <recommendedName>
        <fullName evidence="4">Exophilin 5</fullName>
    </recommendedName>
</protein>
<reference evidence="2 3" key="1">
    <citation type="submission" date="2022-09" db="EMBL/GenBank/DDBJ databases">
        <authorList>
            <person name="Palmer J.M."/>
        </authorList>
    </citation>
    <scope>NUCLEOTIDE SEQUENCE [LARGE SCALE GENOMIC DNA]</scope>
    <source>
        <strain evidence="2 3">DSM 7382</strain>
    </source>
</reference>
<evidence type="ECO:0000313" key="2">
    <source>
        <dbReference type="EMBL" id="KAK7684024.1"/>
    </source>
</evidence>
<name>A0AAW0G0W2_9APHY</name>
<dbReference type="Proteomes" id="UP001385951">
    <property type="component" value="Unassembled WGS sequence"/>
</dbReference>